<protein>
    <submittedName>
        <fullName evidence="1">Uncharacterized protein</fullName>
    </submittedName>
</protein>
<dbReference type="AlphaFoldDB" id="A0A3N4LFZ5"/>
<sequence>MDLDHSHPWVVLTTVMNTITQVSYPGLQLFGVVPFNSVCQLQRMKKTPRVTQNSFI</sequence>
<keyword evidence="2" id="KW-1185">Reference proteome</keyword>
<proteinExistence type="predicted"/>
<dbReference type="InParanoid" id="A0A3N4LFZ5"/>
<dbReference type="OrthoDB" id="2015831at2759"/>
<name>A0A3N4LFZ5_9PEZI</name>
<evidence type="ECO:0000313" key="2">
    <source>
        <dbReference type="Proteomes" id="UP000267821"/>
    </source>
</evidence>
<organism evidence="1 2">
    <name type="scientific">Terfezia boudieri ATCC MYA-4762</name>
    <dbReference type="NCBI Taxonomy" id="1051890"/>
    <lineage>
        <taxon>Eukaryota</taxon>
        <taxon>Fungi</taxon>
        <taxon>Dikarya</taxon>
        <taxon>Ascomycota</taxon>
        <taxon>Pezizomycotina</taxon>
        <taxon>Pezizomycetes</taxon>
        <taxon>Pezizales</taxon>
        <taxon>Pezizaceae</taxon>
        <taxon>Terfezia</taxon>
    </lineage>
</organism>
<dbReference type="Proteomes" id="UP000267821">
    <property type="component" value="Unassembled WGS sequence"/>
</dbReference>
<gene>
    <name evidence="1" type="ORF">L211DRAFT_841557</name>
</gene>
<accession>A0A3N4LFZ5</accession>
<dbReference type="EMBL" id="ML121569">
    <property type="protein sequence ID" value="RPB20628.1"/>
    <property type="molecule type" value="Genomic_DNA"/>
</dbReference>
<reference evidence="1 2" key="1">
    <citation type="journal article" date="2018" name="Nat. Ecol. Evol.">
        <title>Pezizomycetes genomes reveal the molecular basis of ectomycorrhizal truffle lifestyle.</title>
        <authorList>
            <person name="Murat C."/>
            <person name="Payen T."/>
            <person name="Noel B."/>
            <person name="Kuo A."/>
            <person name="Morin E."/>
            <person name="Chen J."/>
            <person name="Kohler A."/>
            <person name="Krizsan K."/>
            <person name="Balestrini R."/>
            <person name="Da Silva C."/>
            <person name="Montanini B."/>
            <person name="Hainaut M."/>
            <person name="Levati E."/>
            <person name="Barry K.W."/>
            <person name="Belfiori B."/>
            <person name="Cichocki N."/>
            <person name="Clum A."/>
            <person name="Dockter R.B."/>
            <person name="Fauchery L."/>
            <person name="Guy J."/>
            <person name="Iotti M."/>
            <person name="Le Tacon F."/>
            <person name="Lindquist E.A."/>
            <person name="Lipzen A."/>
            <person name="Malagnac F."/>
            <person name="Mello A."/>
            <person name="Molinier V."/>
            <person name="Miyauchi S."/>
            <person name="Poulain J."/>
            <person name="Riccioni C."/>
            <person name="Rubini A."/>
            <person name="Sitrit Y."/>
            <person name="Splivallo R."/>
            <person name="Traeger S."/>
            <person name="Wang M."/>
            <person name="Zifcakova L."/>
            <person name="Wipf D."/>
            <person name="Zambonelli A."/>
            <person name="Paolocci F."/>
            <person name="Nowrousian M."/>
            <person name="Ottonello S."/>
            <person name="Baldrian P."/>
            <person name="Spatafora J.W."/>
            <person name="Henrissat B."/>
            <person name="Nagy L.G."/>
            <person name="Aury J.M."/>
            <person name="Wincker P."/>
            <person name="Grigoriev I.V."/>
            <person name="Bonfante P."/>
            <person name="Martin F.M."/>
        </authorList>
    </citation>
    <scope>NUCLEOTIDE SEQUENCE [LARGE SCALE GENOMIC DNA]</scope>
    <source>
        <strain evidence="1 2">ATCC MYA-4762</strain>
    </source>
</reference>
<evidence type="ECO:0000313" key="1">
    <source>
        <dbReference type="EMBL" id="RPB20628.1"/>
    </source>
</evidence>